<gene>
    <name evidence="2" type="ORF">S03H2_23089</name>
</gene>
<evidence type="ECO:0008006" key="3">
    <source>
        <dbReference type="Google" id="ProtNLM"/>
    </source>
</evidence>
<protein>
    <recommendedName>
        <fullName evidence="3">AmmeMemoRadiSam system protein B</fullName>
    </recommendedName>
</protein>
<comment type="caution">
    <text evidence="2">The sequence shown here is derived from an EMBL/GenBank/DDBJ whole genome shotgun (WGS) entry which is preliminary data.</text>
</comment>
<evidence type="ECO:0000313" key="2">
    <source>
        <dbReference type="EMBL" id="GAH42474.1"/>
    </source>
</evidence>
<dbReference type="CDD" id="cd07361">
    <property type="entry name" value="MEMO_like"/>
    <property type="match status" value="1"/>
</dbReference>
<dbReference type="Pfam" id="PF01875">
    <property type="entry name" value="Memo"/>
    <property type="match status" value="1"/>
</dbReference>
<dbReference type="AlphaFoldDB" id="X1GLK5"/>
<evidence type="ECO:0000256" key="1">
    <source>
        <dbReference type="ARBA" id="ARBA00006315"/>
    </source>
</evidence>
<accession>X1GLK5</accession>
<dbReference type="NCBIfam" id="TIGR04336">
    <property type="entry name" value="AmmeMemoSam_B"/>
    <property type="match status" value="1"/>
</dbReference>
<dbReference type="InterPro" id="IPR002737">
    <property type="entry name" value="MEMO1_fam"/>
</dbReference>
<comment type="similarity">
    <text evidence="1">Belongs to the MEMO1 family.</text>
</comment>
<dbReference type="PANTHER" id="PTHR11060">
    <property type="entry name" value="PROTEIN MEMO1"/>
    <property type="match status" value="1"/>
</dbReference>
<dbReference type="PANTHER" id="PTHR11060:SF0">
    <property type="entry name" value="PROTEIN MEMO1"/>
    <property type="match status" value="1"/>
</dbReference>
<reference evidence="2" key="1">
    <citation type="journal article" date="2014" name="Front. Microbiol.">
        <title>High frequency of phylogenetically diverse reductive dehalogenase-homologous genes in deep subseafloor sedimentary metagenomes.</title>
        <authorList>
            <person name="Kawai M."/>
            <person name="Futagami T."/>
            <person name="Toyoda A."/>
            <person name="Takaki Y."/>
            <person name="Nishi S."/>
            <person name="Hori S."/>
            <person name="Arai W."/>
            <person name="Tsubouchi T."/>
            <person name="Morono Y."/>
            <person name="Uchiyama I."/>
            <person name="Ito T."/>
            <person name="Fujiyama A."/>
            <person name="Inagaki F."/>
            <person name="Takami H."/>
        </authorList>
    </citation>
    <scope>NUCLEOTIDE SEQUENCE</scope>
    <source>
        <strain evidence="2">Expedition CK06-06</strain>
    </source>
</reference>
<name>X1GLK5_9ZZZZ</name>
<proteinExistence type="inferred from homology"/>
<dbReference type="Gene3D" id="3.40.830.10">
    <property type="entry name" value="LigB-like"/>
    <property type="match status" value="1"/>
</dbReference>
<feature type="non-terminal residue" evidence="2">
    <location>
        <position position="171"/>
    </location>
</feature>
<sequence length="171" mass="18297">MRRPAVAGQFYEGDRESLSRQITECFMGSLGPGRLPEIAPGWDESLVALVSPHAGYMFSGQAAAHAFERLAAAGTPDVAVILGVNHRGPGAPIAVDCSDGWETPLGAIAIDGEMARELTCDADIFADDAAAHAYEHSLEVQVPFLQFVYRDRVKIVPIVVSVHPHDSDSLD</sequence>
<organism evidence="2">
    <name type="scientific">marine sediment metagenome</name>
    <dbReference type="NCBI Taxonomy" id="412755"/>
    <lineage>
        <taxon>unclassified sequences</taxon>
        <taxon>metagenomes</taxon>
        <taxon>ecological metagenomes</taxon>
    </lineage>
</organism>
<dbReference type="EMBL" id="BARU01012548">
    <property type="protein sequence ID" value="GAH42474.1"/>
    <property type="molecule type" value="Genomic_DNA"/>
</dbReference>